<dbReference type="Pfam" id="PF00730">
    <property type="entry name" value="HhH-GPD"/>
    <property type="match status" value="1"/>
</dbReference>
<dbReference type="AlphaFoldDB" id="A0A317JU75"/>
<proteinExistence type="inferred from homology"/>
<evidence type="ECO:0000256" key="6">
    <source>
        <dbReference type="ARBA" id="ARBA00022485"/>
    </source>
</evidence>
<evidence type="ECO:0000256" key="13">
    <source>
        <dbReference type="ARBA" id="ARBA00023295"/>
    </source>
</evidence>
<feature type="domain" description="HhH-GPD" evidence="14">
    <location>
        <begin position="60"/>
        <end position="207"/>
    </location>
</feature>
<keyword evidence="11" id="KW-0411">Iron-sulfur</keyword>
<dbReference type="GO" id="GO:0032357">
    <property type="term" value="F:oxidized purine DNA binding"/>
    <property type="evidence" value="ECO:0007669"/>
    <property type="project" value="TreeGrafter"/>
</dbReference>
<dbReference type="GO" id="GO:0000701">
    <property type="term" value="F:purine-specific mismatch base pair DNA N-glycosylase activity"/>
    <property type="evidence" value="ECO:0007669"/>
    <property type="project" value="UniProtKB-EC"/>
</dbReference>
<gene>
    <name evidence="15" type="ORF">C5B42_02450</name>
</gene>
<dbReference type="Gene3D" id="1.10.340.30">
    <property type="entry name" value="Hypothetical protein, domain 2"/>
    <property type="match status" value="1"/>
</dbReference>
<dbReference type="PANTHER" id="PTHR42944:SF1">
    <property type="entry name" value="ADENINE DNA GLYCOSYLASE"/>
    <property type="match status" value="1"/>
</dbReference>
<evidence type="ECO:0000256" key="7">
    <source>
        <dbReference type="ARBA" id="ARBA00022723"/>
    </source>
</evidence>
<keyword evidence="7" id="KW-0479">Metal-binding</keyword>
<dbReference type="Pfam" id="PF10576">
    <property type="entry name" value="EndIII_4Fe-2S"/>
    <property type="match status" value="1"/>
</dbReference>
<dbReference type="InterPro" id="IPR000445">
    <property type="entry name" value="HhH_motif"/>
</dbReference>
<comment type="caution">
    <text evidence="15">The sequence shown here is derived from an EMBL/GenBank/DDBJ whole genome shotgun (WGS) entry which is preliminary data.</text>
</comment>
<dbReference type="InterPro" id="IPR004035">
    <property type="entry name" value="Endouclease-III_FeS-bd_BS"/>
</dbReference>
<keyword evidence="13" id="KW-0326">Glycosidase</keyword>
<evidence type="ECO:0000256" key="8">
    <source>
        <dbReference type="ARBA" id="ARBA00022763"/>
    </source>
</evidence>
<dbReference type="InterPro" id="IPR003265">
    <property type="entry name" value="HhH-GPD_domain"/>
</dbReference>
<reference evidence="15 16" key="1">
    <citation type="submission" date="2018-02" db="EMBL/GenBank/DDBJ databases">
        <title>Genomic Reconstructions from Amazon Rainforest and Pasture Soil Reveal Novel Insights into the Physiology of Candidate Phyla in Tropical Sites.</title>
        <authorList>
            <person name="Kroeger M.E."/>
            <person name="Delmont T."/>
            <person name="Eren A.M."/>
            <person name="Guo J."/>
            <person name="Meyer K.M."/>
            <person name="Khan K."/>
            <person name="Rodrigues J.L.M."/>
            <person name="Bohannan B.J.M."/>
            <person name="Tringe S."/>
            <person name="Borges C.D."/>
            <person name="Tiedje J."/>
            <person name="Tsai S.M."/>
            <person name="Nusslein K."/>
        </authorList>
    </citation>
    <scope>NUCLEOTIDE SEQUENCE [LARGE SCALE GENOMIC DNA]</scope>
    <source>
        <strain evidence="15">Amazon FNV 2010 28 9</strain>
    </source>
</reference>
<comment type="catalytic activity">
    <reaction evidence="1">
        <text>Hydrolyzes free adenine bases from 7,8-dihydro-8-oxoguanine:adenine mismatched double-stranded DNA, leaving an apurinic site.</text>
        <dbReference type="EC" id="3.2.2.31"/>
    </reaction>
</comment>
<dbReference type="PROSITE" id="PS00764">
    <property type="entry name" value="ENDONUCLEASE_III_1"/>
    <property type="match status" value="1"/>
</dbReference>
<dbReference type="SUPFAM" id="SSF48150">
    <property type="entry name" value="DNA-glycosylase"/>
    <property type="match status" value="1"/>
</dbReference>
<comment type="cofactor">
    <cofactor evidence="2">
        <name>[4Fe-4S] cluster</name>
        <dbReference type="ChEBI" id="CHEBI:49883"/>
    </cofactor>
</comment>
<evidence type="ECO:0000256" key="10">
    <source>
        <dbReference type="ARBA" id="ARBA00023004"/>
    </source>
</evidence>
<dbReference type="EC" id="3.2.2.31" evidence="4"/>
<dbReference type="GO" id="GO:0035485">
    <property type="term" value="F:adenine/guanine mispair binding"/>
    <property type="evidence" value="ECO:0007669"/>
    <property type="project" value="TreeGrafter"/>
</dbReference>
<dbReference type="GO" id="GO:0051539">
    <property type="term" value="F:4 iron, 4 sulfur cluster binding"/>
    <property type="evidence" value="ECO:0007669"/>
    <property type="project" value="UniProtKB-KW"/>
</dbReference>
<dbReference type="Gene3D" id="1.10.1670.10">
    <property type="entry name" value="Helix-hairpin-Helix base-excision DNA repair enzymes (C-terminal)"/>
    <property type="match status" value="1"/>
</dbReference>
<dbReference type="GO" id="GO:0006298">
    <property type="term" value="P:mismatch repair"/>
    <property type="evidence" value="ECO:0007669"/>
    <property type="project" value="TreeGrafter"/>
</dbReference>
<dbReference type="Proteomes" id="UP000246104">
    <property type="component" value="Unassembled WGS sequence"/>
</dbReference>
<keyword evidence="6" id="KW-0004">4Fe-4S</keyword>
<evidence type="ECO:0000256" key="12">
    <source>
        <dbReference type="ARBA" id="ARBA00023204"/>
    </source>
</evidence>
<keyword evidence="10" id="KW-0408">Iron</keyword>
<dbReference type="EMBL" id="PSRQ01000029">
    <property type="protein sequence ID" value="PWU23601.1"/>
    <property type="molecule type" value="Genomic_DNA"/>
</dbReference>
<dbReference type="InterPro" id="IPR023170">
    <property type="entry name" value="HhH_base_excis_C"/>
</dbReference>
<dbReference type="GO" id="GO:0046872">
    <property type="term" value="F:metal ion binding"/>
    <property type="evidence" value="ECO:0007669"/>
    <property type="project" value="UniProtKB-KW"/>
</dbReference>
<evidence type="ECO:0000256" key="11">
    <source>
        <dbReference type="ARBA" id="ARBA00023014"/>
    </source>
</evidence>
<evidence type="ECO:0000256" key="4">
    <source>
        <dbReference type="ARBA" id="ARBA00012045"/>
    </source>
</evidence>
<dbReference type="InterPro" id="IPR044298">
    <property type="entry name" value="MIG/MutY"/>
</dbReference>
<dbReference type="CDD" id="cd00056">
    <property type="entry name" value="ENDO3c"/>
    <property type="match status" value="1"/>
</dbReference>
<evidence type="ECO:0000313" key="16">
    <source>
        <dbReference type="Proteomes" id="UP000246104"/>
    </source>
</evidence>
<name>A0A317JU75_9BACT</name>
<keyword evidence="9" id="KW-0378">Hydrolase</keyword>
<protein>
    <recommendedName>
        <fullName evidence="5">Adenine DNA glycosylase</fullName>
        <ecNumber evidence="4">3.2.2.31</ecNumber>
    </recommendedName>
</protein>
<organism evidence="15 16">
    <name type="scientific">Candidatus Cerribacteria bacterium 'Amazon FNV 2010 28 9'</name>
    <dbReference type="NCBI Taxonomy" id="2081795"/>
    <lineage>
        <taxon>Bacteria</taxon>
        <taxon>Candidatus Cerribacteria</taxon>
    </lineage>
</organism>
<dbReference type="GO" id="GO:0006284">
    <property type="term" value="P:base-excision repair"/>
    <property type="evidence" value="ECO:0007669"/>
    <property type="project" value="InterPro"/>
</dbReference>
<evidence type="ECO:0000313" key="15">
    <source>
        <dbReference type="EMBL" id="PWU23601.1"/>
    </source>
</evidence>
<dbReference type="InterPro" id="IPR011257">
    <property type="entry name" value="DNA_glycosylase"/>
</dbReference>
<dbReference type="PROSITE" id="PS01155">
    <property type="entry name" value="ENDONUCLEASE_III_2"/>
    <property type="match status" value="1"/>
</dbReference>
<dbReference type="InterPro" id="IPR003651">
    <property type="entry name" value="Endonuclease3_FeS-loop_motif"/>
</dbReference>
<keyword evidence="12" id="KW-0234">DNA repair</keyword>
<evidence type="ECO:0000256" key="1">
    <source>
        <dbReference type="ARBA" id="ARBA00000843"/>
    </source>
</evidence>
<dbReference type="PANTHER" id="PTHR42944">
    <property type="entry name" value="ADENINE DNA GLYCOSYLASE"/>
    <property type="match status" value="1"/>
</dbReference>
<evidence type="ECO:0000259" key="14">
    <source>
        <dbReference type="SMART" id="SM00478"/>
    </source>
</evidence>
<dbReference type="Pfam" id="PF00633">
    <property type="entry name" value="HHH"/>
    <property type="match status" value="1"/>
</dbReference>
<keyword evidence="8" id="KW-0227">DNA damage</keyword>
<accession>A0A317JU75</accession>
<dbReference type="InterPro" id="IPR004036">
    <property type="entry name" value="Endonuclease-III-like_CS2"/>
</dbReference>
<evidence type="ECO:0000256" key="3">
    <source>
        <dbReference type="ARBA" id="ARBA00008343"/>
    </source>
</evidence>
<dbReference type="GO" id="GO:0034039">
    <property type="term" value="F:8-oxo-7,8-dihydroguanine DNA N-glycosylase activity"/>
    <property type="evidence" value="ECO:0007669"/>
    <property type="project" value="TreeGrafter"/>
</dbReference>
<evidence type="ECO:0000256" key="9">
    <source>
        <dbReference type="ARBA" id="ARBA00022801"/>
    </source>
</evidence>
<evidence type="ECO:0000256" key="2">
    <source>
        <dbReference type="ARBA" id="ARBA00001966"/>
    </source>
</evidence>
<sequence>MTKFQSILLNWFSKHGRELPWRTPPQSSPCEGEETPPLFKRGKQGMFLRDPYLILISELMLQQTQVSRVLPKFTAFIEKWPTFANLTSAKQSDVIIMWQGLGYNRRAKFLWQTASVVTEQLNGIFPSTVKDIQTLPGIGPYTARALAIFALGLDEVTIDTNIRRILARVCIGTKQVSEKELYTLAKKVVPEGKADAWHQALMDFGSLVCLAKNPLCESCPLAEICVLNNESKQLGCANAADWLARQPKTKKVGKKDVGKKFEETDRYFRGRIIDFLRTGEQPMEALQSFICIEKKLNDLVRFGEIIEALVKEHLIEMKGNNVRLK</sequence>
<comment type="similarity">
    <text evidence="3">Belongs to the Nth/MutY family.</text>
</comment>
<dbReference type="SMART" id="SM00478">
    <property type="entry name" value="ENDO3c"/>
    <property type="match status" value="1"/>
</dbReference>
<evidence type="ECO:0000256" key="5">
    <source>
        <dbReference type="ARBA" id="ARBA00022023"/>
    </source>
</evidence>